<keyword evidence="3" id="KW-1185">Reference proteome</keyword>
<keyword evidence="1" id="KW-1133">Transmembrane helix</keyword>
<proteinExistence type="predicted"/>
<organism evidence="2 3">
    <name type="scientific">Breznakia pachnodae</name>
    <dbReference type="NCBI Taxonomy" id="265178"/>
    <lineage>
        <taxon>Bacteria</taxon>
        <taxon>Bacillati</taxon>
        <taxon>Bacillota</taxon>
        <taxon>Erysipelotrichia</taxon>
        <taxon>Erysipelotrichales</taxon>
        <taxon>Erysipelotrichaceae</taxon>
        <taxon>Breznakia</taxon>
    </lineage>
</organism>
<gene>
    <name evidence="2" type="ORF">J2S15_000153</name>
</gene>
<feature type="transmembrane region" description="Helical" evidence="1">
    <location>
        <begin position="6"/>
        <end position="24"/>
    </location>
</feature>
<dbReference type="EMBL" id="JAUSUR010000001">
    <property type="protein sequence ID" value="MDQ0359422.1"/>
    <property type="molecule type" value="Genomic_DNA"/>
</dbReference>
<sequence length="29" mass="3188">MRLKPLAVTVVTATTFIVGARVFLKKKAK</sequence>
<protein>
    <submittedName>
        <fullName evidence="2">Uncharacterized protein</fullName>
    </submittedName>
</protein>
<reference evidence="2 3" key="1">
    <citation type="submission" date="2023-07" db="EMBL/GenBank/DDBJ databases">
        <title>Genomic Encyclopedia of Type Strains, Phase IV (KMG-IV): sequencing the most valuable type-strain genomes for metagenomic binning, comparative biology and taxonomic classification.</title>
        <authorList>
            <person name="Goeker M."/>
        </authorList>
    </citation>
    <scope>NUCLEOTIDE SEQUENCE [LARGE SCALE GENOMIC DNA]</scope>
    <source>
        <strain evidence="2 3">DSM 16784</strain>
    </source>
</reference>
<evidence type="ECO:0000256" key="1">
    <source>
        <dbReference type="SAM" id="Phobius"/>
    </source>
</evidence>
<name>A0ABU0DXR8_9FIRM</name>
<keyword evidence="1" id="KW-0472">Membrane</keyword>
<accession>A0ABU0DXR8</accession>
<evidence type="ECO:0000313" key="3">
    <source>
        <dbReference type="Proteomes" id="UP001230220"/>
    </source>
</evidence>
<comment type="caution">
    <text evidence="2">The sequence shown here is derived from an EMBL/GenBank/DDBJ whole genome shotgun (WGS) entry which is preliminary data.</text>
</comment>
<evidence type="ECO:0000313" key="2">
    <source>
        <dbReference type="EMBL" id="MDQ0359422.1"/>
    </source>
</evidence>
<keyword evidence="1" id="KW-0812">Transmembrane</keyword>
<dbReference type="Proteomes" id="UP001230220">
    <property type="component" value="Unassembled WGS sequence"/>
</dbReference>